<evidence type="ECO:0000256" key="1">
    <source>
        <dbReference type="ARBA" id="ARBA00023004"/>
    </source>
</evidence>
<dbReference type="InterPro" id="IPR038157">
    <property type="entry name" value="FeoA_core_dom"/>
</dbReference>
<accession>A0A6M4ARL7</accession>
<keyword evidence="1" id="KW-0408">Iron</keyword>
<dbReference type="EMBL" id="CP053015">
    <property type="protein sequence ID" value="QJQ31718.1"/>
    <property type="molecule type" value="Genomic_DNA"/>
</dbReference>
<name>A0A6M4ARL7_9SPHN</name>
<protein>
    <submittedName>
        <fullName evidence="3">Ferrous iron transport protein A</fullName>
    </submittedName>
</protein>
<dbReference type="KEGG" id="slan:GV829_04070"/>
<evidence type="ECO:0000259" key="2">
    <source>
        <dbReference type="SMART" id="SM00899"/>
    </source>
</evidence>
<keyword evidence="4" id="KW-1185">Reference proteome</keyword>
<gene>
    <name evidence="3" type="ORF">GV829_04070</name>
</gene>
<proteinExistence type="predicted"/>
<evidence type="ECO:0000313" key="4">
    <source>
        <dbReference type="Proteomes" id="UP000503018"/>
    </source>
</evidence>
<feature type="domain" description="Ferrous iron transporter FeoA-like" evidence="2">
    <location>
        <begin position="7"/>
        <end position="84"/>
    </location>
</feature>
<dbReference type="Gene3D" id="2.30.30.90">
    <property type="match status" value="1"/>
</dbReference>
<dbReference type="GO" id="GO:0046914">
    <property type="term" value="F:transition metal ion binding"/>
    <property type="evidence" value="ECO:0007669"/>
    <property type="project" value="InterPro"/>
</dbReference>
<dbReference type="SUPFAM" id="SSF50037">
    <property type="entry name" value="C-terminal domain of transcriptional repressors"/>
    <property type="match status" value="1"/>
</dbReference>
<evidence type="ECO:0000313" key="3">
    <source>
        <dbReference type="EMBL" id="QJQ31718.1"/>
    </source>
</evidence>
<dbReference type="InterPro" id="IPR007167">
    <property type="entry name" value="Fe-transptr_FeoA-like"/>
</dbReference>
<dbReference type="Pfam" id="PF04023">
    <property type="entry name" value="FeoA"/>
    <property type="match status" value="1"/>
</dbReference>
<sequence length="102" mass="11129">MQMSHPLSLDRLPVGRVARIAHIDWARLDSGEARRIREFGIYEGMDIEILHRGSLFFRDPLAIRIGRMRVVMRAVHAAAISLVAPEDAAQAASSPVGGLSGA</sequence>
<dbReference type="AlphaFoldDB" id="A0A6M4ARL7"/>
<dbReference type="SMART" id="SM00899">
    <property type="entry name" value="FeoA"/>
    <property type="match status" value="1"/>
</dbReference>
<dbReference type="InterPro" id="IPR008988">
    <property type="entry name" value="Transcriptional_repressor_C"/>
</dbReference>
<reference evidence="3 4" key="1">
    <citation type="submission" date="2020-01" db="EMBL/GenBank/DDBJ databases">
        <title>Sphingomonas sp. strain CSW-10.</title>
        <authorList>
            <person name="Chen W.-M."/>
        </authorList>
    </citation>
    <scope>NUCLEOTIDE SEQUENCE [LARGE SCALE GENOMIC DNA]</scope>
    <source>
        <strain evidence="3 4">CSW-10</strain>
    </source>
</reference>
<organism evidence="3 4">
    <name type="scientific">Sphingomonas lacunae</name>
    <dbReference type="NCBI Taxonomy" id="2698828"/>
    <lineage>
        <taxon>Bacteria</taxon>
        <taxon>Pseudomonadati</taxon>
        <taxon>Pseudomonadota</taxon>
        <taxon>Alphaproteobacteria</taxon>
        <taxon>Sphingomonadales</taxon>
        <taxon>Sphingomonadaceae</taxon>
        <taxon>Sphingomonas</taxon>
    </lineage>
</organism>
<dbReference type="Proteomes" id="UP000503018">
    <property type="component" value="Chromosome"/>
</dbReference>